<dbReference type="InterPro" id="IPR051043">
    <property type="entry name" value="Sulfatase_Mod_Factor_Kinase"/>
</dbReference>
<dbReference type="PANTHER" id="PTHR23150">
    <property type="entry name" value="SULFATASE MODIFYING FACTOR 1, 2"/>
    <property type="match status" value="1"/>
</dbReference>
<protein>
    <submittedName>
        <fullName evidence="2">Formylglycine-generating enzyme, required for sulfatase activity, contains SUMF1/FGE domain</fullName>
    </submittedName>
</protein>
<dbReference type="EMBL" id="FUWU01000014">
    <property type="protein sequence ID" value="SJZ59900.1"/>
    <property type="molecule type" value="Genomic_DNA"/>
</dbReference>
<feature type="domain" description="Sulfatase-modifying factor enzyme-like" evidence="1">
    <location>
        <begin position="240"/>
        <end position="402"/>
    </location>
</feature>
<dbReference type="SUPFAM" id="SSF56436">
    <property type="entry name" value="C-type lectin-like"/>
    <property type="match status" value="1"/>
</dbReference>
<organism evidence="2 3">
    <name type="scientific">Fibrobacter intestinalis</name>
    <dbReference type="NCBI Taxonomy" id="28122"/>
    <lineage>
        <taxon>Bacteria</taxon>
        <taxon>Pseudomonadati</taxon>
        <taxon>Fibrobacterota</taxon>
        <taxon>Fibrobacteria</taxon>
        <taxon>Fibrobacterales</taxon>
        <taxon>Fibrobacteraceae</taxon>
        <taxon>Fibrobacter</taxon>
    </lineage>
</organism>
<evidence type="ECO:0000313" key="2">
    <source>
        <dbReference type="EMBL" id="SJZ59900.1"/>
    </source>
</evidence>
<dbReference type="STRING" id="28122.SAMN02745108_01062"/>
<gene>
    <name evidence="2" type="ORF">SAMN02745108_01062</name>
</gene>
<dbReference type="AlphaFoldDB" id="A0A1T4LYV1"/>
<proteinExistence type="predicted"/>
<accession>A0A1T4LYV1</accession>
<reference evidence="2 3" key="1">
    <citation type="submission" date="2017-02" db="EMBL/GenBank/DDBJ databases">
        <authorList>
            <person name="Peterson S.W."/>
        </authorList>
    </citation>
    <scope>NUCLEOTIDE SEQUENCE [LARGE SCALE GENOMIC DNA]</scope>
    <source>
        <strain evidence="2 3">ATCC 43854</strain>
    </source>
</reference>
<dbReference type="RefSeq" id="WP_078776081.1">
    <property type="nucleotide sequence ID" value="NZ_FUWU01000014.1"/>
</dbReference>
<evidence type="ECO:0000259" key="1">
    <source>
        <dbReference type="Pfam" id="PF03781"/>
    </source>
</evidence>
<dbReference type="Gene3D" id="3.90.1580.10">
    <property type="entry name" value="paralog of FGE (formylglycine-generating enzyme)"/>
    <property type="match status" value="1"/>
</dbReference>
<sequence length="408" mass="47544">MNNKKIVFIAMCLMAIFNYGMEIVDATGKKIMNTENVDHAEEIIRSLRKNDPLNRYYYRNSITNKKNFPSAPNAVFEYGKARYIETARNQKYKICLENGERGFWEGLVPFQLTKDNCLLLTTPNRTGSLLFVFFNASTPSDSVWILNNQKLIDLSKETHLIWSIDSIIGPEYKRRVYGSYKETRLNKILVVDRTEATVGEVKFLCDYFGTFYKPSNLWYPDSNPLNHPNLPQDPSYAIDSDYANNRSKFEGFEIASRANGADTTKNGYRLPTHDEWVALQRGGSKKDYYWGNETDSLTISQYEWYKPRKERVHEVGLLKPNPYGLYDVMGNATESILHQGRECLSSDESSNECWMKNNLMQHEAEEFCYTHIKYKADKEKTVVKECDLRYKKNPFRGFRLVRQIFVND</sequence>
<dbReference type="InterPro" id="IPR016187">
    <property type="entry name" value="CTDL_fold"/>
</dbReference>
<dbReference type="InterPro" id="IPR042095">
    <property type="entry name" value="SUMF_sf"/>
</dbReference>
<dbReference type="InterPro" id="IPR005532">
    <property type="entry name" value="SUMF_dom"/>
</dbReference>
<dbReference type="Proteomes" id="UP000190449">
    <property type="component" value="Unassembled WGS sequence"/>
</dbReference>
<dbReference type="GO" id="GO:0120147">
    <property type="term" value="F:formylglycine-generating oxidase activity"/>
    <property type="evidence" value="ECO:0007669"/>
    <property type="project" value="TreeGrafter"/>
</dbReference>
<evidence type="ECO:0000313" key="3">
    <source>
        <dbReference type="Proteomes" id="UP000190449"/>
    </source>
</evidence>
<dbReference type="PANTHER" id="PTHR23150:SF19">
    <property type="entry name" value="FORMYLGLYCINE-GENERATING ENZYME"/>
    <property type="match status" value="1"/>
</dbReference>
<dbReference type="Pfam" id="PF03781">
    <property type="entry name" value="FGE-sulfatase"/>
    <property type="match status" value="1"/>
</dbReference>
<name>A0A1T4LYV1_9BACT</name>